<accession>A0A4Y7TM49</accession>
<feature type="region of interest" description="Disordered" evidence="1">
    <location>
        <begin position="1"/>
        <end position="137"/>
    </location>
</feature>
<comment type="caution">
    <text evidence="3">The sequence shown here is derived from an EMBL/GenBank/DDBJ whole genome shotgun (WGS) entry which is preliminary data.</text>
</comment>
<feature type="transmembrane region" description="Helical" evidence="2">
    <location>
        <begin position="629"/>
        <end position="651"/>
    </location>
</feature>
<feature type="compositionally biased region" description="Low complexity" evidence="1">
    <location>
        <begin position="10"/>
        <end position="25"/>
    </location>
</feature>
<feature type="region of interest" description="Disordered" evidence="1">
    <location>
        <begin position="728"/>
        <end position="764"/>
    </location>
</feature>
<feature type="compositionally biased region" description="Low complexity" evidence="1">
    <location>
        <begin position="354"/>
        <end position="380"/>
    </location>
</feature>
<keyword evidence="2" id="KW-0812">Transmembrane</keyword>
<dbReference type="Proteomes" id="UP000298030">
    <property type="component" value="Unassembled WGS sequence"/>
</dbReference>
<dbReference type="AlphaFoldDB" id="A0A4Y7TM49"/>
<feature type="compositionally biased region" description="Polar residues" evidence="1">
    <location>
        <begin position="40"/>
        <end position="49"/>
    </location>
</feature>
<feature type="region of interest" description="Disordered" evidence="1">
    <location>
        <begin position="246"/>
        <end position="323"/>
    </location>
</feature>
<feature type="compositionally biased region" description="Polar residues" evidence="1">
    <location>
        <begin position="583"/>
        <end position="609"/>
    </location>
</feature>
<feature type="transmembrane region" description="Helical" evidence="2">
    <location>
        <begin position="782"/>
        <end position="804"/>
    </location>
</feature>
<feature type="region of interest" description="Disordered" evidence="1">
    <location>
        <begin position="343"/>
        <end position="566"/>
    </location>
</feature>
<feature type="compositionally biased region" description="Basic and acidic residues" evidence="1">
    <location>
        <begin position="732"/>
        <end position="747"/>
    </location>
</feature>
<evidence type="ECO:0000256" key="1">
    <source>
        <dbReference type="SAM" id="MobiDB-lite"/>
    </source>
</evidence>
<feature type="region of interest" description="Disordered" evidence="1">
    <location>
        <begin position="159"/>
        <end position="188"/>
    </location>
</feature>
<protein>
    <submittedName>
        <fullName evidence="3">Uncharacterized protein</fullName>
    </submittedName>
</protein>
<feature type="compositionally biased region" description="Pro residues" evidence="1">
    <location>
        <begin position="290"/>
        <end position="300"/>
    </location>
</feature>
<evidence type="ECO:0000313" key="4">
    <source>
        <dbReference type="Proteomes" id="UP000298030"/>
    </source>
</evidence>
<keyword evidence="4" id="KW-1185">Reference proteome</keyword>
<keyword evidence="2" id="KW-0472">Membrane</keyword>
<organism evidence="3 4">
    <name type="scientific">Coprinellus micaceus</name>
    <name type="common">Glistening ink-cap mushroom</name>
    <name type="synonym">Coprinus micaceus</name>
    <dbReference type="NCBI Taxonomy" id="71717"/>
    <lineage>
        <taxon>Eukaryota</taxon>
        <taxon>Fungi</taxon>
        <taxon>Dikarya</taxon>
        <taxon>Basidiomycota</taxon>
        <taxon>Agaricomycotina</taxon>
        <taxon>Agaricomycetes</taxon>
        <taxon>Agaricomycetidae</taxon>
        <taxon>Agaricales</taxon>
        <taxon>Agaricineae</taxon>
        <taxon>Psathyrellaceae</taxon>
        <taxon>Coprinellus</taxon>
    </lineage>
</organism>
<feature type="compositionally biased region" description="Low complexity" evidence="1">
    <location>
        <begin position="92"/>
        <end position="102"/>
    </location>
</feature>
<feature type="transmembrane region" description="Helical" evidence="2">
    <location>
        <begin position="824"/>
        <end position="847"/>
    </location>
</feature>
<dbReference type="OrthoDB" id="3057948at2759"/>
<name>A0A4Y7TM49_COPMI</name>
<sequence>MSSNSRWGQPSSSSHPHPSSSSQPIRRPPQPSAADESFLWLSTSYNTEGGNPLGAAAGFPPEGGNSSDRPTLTGKRSKKAGYYNMSGPTFPPNSSQQSSSNLPPVPSCRGCPTSNDTRLDTAAFRSSWTSTDSDDTGKASITQSDFEFLTPSFIAIDNPPAIGSRDARARNGEGAANGGTGGMLSATGSHRVTKDSHVLGRMHNLERESGVLPPASVRSEPQTPANFEDGVDAYYYIQQDTLLSPPSTAPLHIKKPSTQVNIPSRDRRLPSVPQDVSPLPHQTQHRFYHQPPPRIDPPPQSRQQLRHVRSDETTASADATGTNTTGKLQLAFVKRWRAFADPSLKRKESNSKTSGHSAASGAGYVASGSVSPSTSASVSLGAGGAGEGNKGSPAISLTGLMTSGGRPRGNSGSEARHPYASSSAYRMAATDYRDEPNNPFPNPYASSSSKEKDSHQHPFSAYRAPQQKGSPGEPDPYSRRSGHEGYTSEGSQSGHRLPPSSKPSPRLPYSKSTSNVGHGDPSDIERRYANGNGNEKGGDFGGRNQASKEAAASSPGKTNKREKRQSTATLLSLRIRNVYPVPSASNRGSGAGSTPRTVSKVISSRTSQADGYGPQDGEEENIDLVILRWLGLGCLFLLAAGFIPLLGTVYVSAGHAILRAKATDDASGSPFTPGSSSAGESVYLRSTISDSAKAGALGGTILALPVVLLFKHKLVRWTRSTFLTFEGDEGPGDEKVQRTPASLERDRRRSRRASSLWGPNAASTSFREQSTTELTINVATNILLAGLFLSLGAACAALGVTILSPTSPLAENPYLSPSTAALSGLVGGAVVFGGAVILGGVLAWVIYEGGKPVSLEEQQLAIGSVPVQGVNVGVPIAGGRKAGAVGQGVSIQSTSTFMGGQPTVMSADEHPVGRWV</sequence>
<proteinExistence type="predicted"/>
<dbReference type="EMBL" id="QPFP01000007">
    <property type="protein sequence ID" value="TEB35265.1"/>
    <property type="molecule type" value="Genomic_DNA"/>
</dbReference>
<feature type="region of interest" description="Disordered" evidence="1">
    <location>
        <begin position="581"/>
        <end position="615"/>
    </location>
</feature>
<gene>
    <name evidence="3" type="ORF">FA13DRAFT_1728061</name>
</gene>
<reference evidence="3 4" key="1">
    <citation type="journal article" date="2019" name="Nat. Ecol. Evol.">
        <title>Megaphylogeny resolves global patterns of mushroom evolution.</title>
        <authorList>
            <person name="Varga T."/>
            <person name="Krizsan K."/>
            <person name="Foldi C."/>
            <person name="Dima B."/>
            <person name="Sanchez-Garcia M."/>
            <person name="Sanchez-Ramirez S."/>
            <person name="Szollosi G.J."/>
            <person name="Szarkandi J.G."/>
            <person name="Papp V."/>
            <person name="Albert L."/>
            <person name="Andreopoulos W."/>
            <person name="Angelini C."/>
            <person name="Antonin V."/>
            <person name="Barry K.W."/>
            <person name="Bougher N.L."/>
            <person name="Buchanan P."/>
            <person name="Buyck B."/>
            <person name="Bense V."/>
            <person name="Catcheside P."/>
            <person name="Chovatia M."/>
            <person name="Cooper J."/>
            <person name="Damon W."/>
            <person name="Desjardin D."/>
            <person name="Finy P."/>
            <person name="Geml J."/>
            <person name="Haridas S."/>
            <person name="Hughes K."/>
            <person name="Justo A."/>
            <person name="Karasinski D."/>
            <person name="Kautmanova I."/>
            <person name="Kiss B."/>
            <person name="Kocsube S."/>
            <person name="Kotiranta H."/>
            <person name="LaButti K.M."/>
            <person name="Lechner B.E."/>
            <person name="Liimatainen K."/>
            <person name="Lipzen A."/>
            <person name="Lukacs Z."/>
            <person name="Mihaltcheva S."/>
            <person name="Morgado L.N."/>
            <person name="Niskanen T."/>
            <person name="Noordeloos M.E."/>
            <person name="Ohm R.A."/>
            <person name="Ortiz-Santana B."/>
            <person name="Ovrebo C."/>
            <person name="Racz N."/>
            <person name="Riley R."/>
            <person name="Savchenko A."/>
            <person name="Shiryaev A."/>
            <person name="Soop K."/>
            <person name="Spirin V."/>
            <person name="Szebenyi C."/>
            <person name="Tomsovsky M."/>
            <person name="Tulloss R.E."/>
            <person name="Uehling J."/>
            <person name="Grigoriev I.V."/>
            <person name="Vagvolgyi C."/>
            <person name="Papp T."/>
            <person name="Martin F.M."/>
            <person name="Miettinen O."/>
            <person name="Hibbett D.S."/>
            <person name="Nagy L.G."/>
        </authorList>
    </citation>
    <scope>NUCLEOTIDE SEQUENCE [LARGE SCALE GENOMIC DNA]</scope>
    <source>
        <strain evidence="3 4">FP101781</strain>
    </source>
</reference>
<evidence type="ECO:0000313" key="3">
    <source>
        <dbReference type="EMBL" id="TEB35265.1"/>
    </source>
</evidence>
<keyword evidence="2" id="KW-1133">Transmembrane helix</keyword>
<feature type="compositionally biased region" description="Polar residues" evidence="1">
    <location>
        <begin position="313"/>
        <end position="323"/>
    </location>
</feature>
<evidence type="ECO:0000256" key="2">
    <source>
        <dbReference type="SAM" id="Phobius"/>
    </source>
</evidence>